<gene>
    <name evidence="1" type="ORF">BLTE_30250</name>
</gene>
<evidence type="ECO:0008006" key="3">
    <source>
        <dbReference type="Google" id="ProtNLM"/>
    </source>
</evidence>
<reference evidence="1 2" key="1">
    <citation type="submission" date="2018-08" db="EMBL/GenBank/DDBJ databases">
        <title>Complete genome sequencing of Blastochloris tepida GI.</title>
        <authorList>
            <person name="Tsukatani Y."/>
            <person name="Mori H."/>
        </authorList>
    </citation>
    <scope>NUCLEOTIDE SEQUENCE [LARGE SCALE GENOMIC DNA]</scope>
    <source>
        <strain evidence="1 2">GI</strain>
    </source>
</reference>
<dbReference type="KEGG" id="blag:BLTE_30250"/>
<evidence type="ECO:0000313" key="2">
    <source>
        <dbReference type="Proteomes" id="UP000266934"/>
    </source>
</evidence>
<keyword evidence="2" id="KW-1185">Reference proteome</keyword>
<dbReference type="Proteomes" id="UP000266934">
    <property type="component" value="Chromosome"/>
</dbReference>
<name>A0A348G457_9HYPH</name>
<evidence type="ECO:0000313" key="1">
    <source>
        <dbReference type="EMBL" id="BBF94340.1"/>
    </source>
</evidence>
<sequence>MPVRATPVPLPPRIAARPDPAQWGADELLTFAEAAALFWPYGPLTATSLRTAYRQGLVDVVMIARKVFVTPAALARMTAQATRPAPARSGEAVDGK</sequence>
<dbReference type="RefSeq" id="WP_126401452.1">
    <property type="nucleotide sequence ID" value="NZ_AP018907.1"/>
</dbReference>
<dbReference type="OrthoDB" id="8236974at2"/>
<organism evidence="1 2">
    <name type="scientific">Blastochloris tepida</name>
    <dbReference type="NCBI Taxonomy" id="2233851"/>
    <lineage>
        <taxon>Bacteria</taxon>
        <taxon>Pseudomonadati</taxon>
        <taxon>Pseudomonadota</taxon>
        <taxon>Alphaproteobacteria</taxon>
        <taxon>Hyphomicrobiales</taxon>
        <taxon>Blastochloridaceae</taxon>
        <taxon>Blastochloris</taxon>
    </lineage>
</organism>
<proteinExistence type="predicted"/>
<accession>A0A348G457</accession>
<dbReference type="EMBL" id="AP018907">
    <property type="protein sequence ID" value="BBF94340.1"/>
    <property type="molecule type" value="Genomic_DNA"/>
</dbReference>
<protein>
    <recommendedName>
        <fullName evidence="3">DNA-binding protein</fullName>
    </recommendedName>
</protein>
<dbReference type="AlphaFoldDB" id="A0A348G457"/>